<dbReference type="AlphaFoldDB" id="A0A8T3CYV8"/>
<name>A0A8T3CYV8_9TELE</name>
<gene>
    <name evidence="1" type="ORF">AGOR_G00194140</name>
</gene>
<sequence>MSHEHNQATKGCGGKGILAGRPFVNRSVNIYPNIMVLEAALGRRRSLWTYHWRHTAGCETPGPGEKRSRHVMLEKYVRANTRSQRLWGSDTVTLI</sequence>
<dbReference type="Proteomes" id="UP000829720">
    <property type="component" value="Unassembled WGS sequence"/>
</dbReference>
<protein>
    <submittedName>
        <fullName evidence="1">Uncharacterized protein</fullName>
    </submittedName>
</protein>
<reference evidence="1" key="1">
    <citation type="submission" date="2021-01" db="EMBL/GenBank/DDBJ databases">
        <authorList>
            <person name="Zahm M."/>
            <person name="Roques C."/>
            <person name="Cabau C."/>
            <person name="Klopp C."/>
            <person name="Donnadieu C."/>
            <person name="Jouanno E."/>
            <person name="Lampietro C."/>
            <person name="Louis A."/>
            <person name="Herpin A."/>
            <person name="Echchiki A."/>
            <person name="Berthelot C."/>
            <person name="Parey E."/>
            <person name="Roest-Crollius H."/>
            <person name="Braasch I."/>
            <person name="Postlethwait J."/>
            <person name="Bobe J."/>
            <person name="Montfort J."/>
            <person name="Bouchez O."/>
            <person name="Begum T."/>
            <person name="Mejri S."/>
            <person name="Adams A."/>
            <person name="Chen W.-J."/>
            <person name="Guiguen Y."/>
        </authorList>
    </citation>
    <scope>NUCLEOTIDE SEQUENCE</scope>
    <source>
        <tissue evidence="1">Blood</tissue>
    </source>
</reference>
<accession>A0A8T3CYV8</accession>
<evidence type="ECO:0000313" key="1">
    <source>
        <dbReference type="EMBL" id="KAI1887805.1"/>
    </source>
</evidence>
<comment type="caution">
    <text evidence="1">The sequence shown here is derived from an EMBL/GenBank/DDBJ whole genome shotgun (WGS) entry which is preliminary data.</text>
</comment>
<organism evidence="1 2">
    <name type="scientific">Albula goreensis</name>
    <dbReference type="NCBI Taxonomy" id="1534307"/>
    <lineage>
        <taxon>Eukaryota</taxon>
        <taxon>Metazoa</taxon>
        <taxon>Chordata</taxon>
        <taxon>Craniata</taxon>
        <taxon>Vertebrata</taxon>
        <taxon>Euteleostomi</taxon>
        <taxon>Actinopterygii</taxon>
        <taxon>Neopterygii</taxon>
        <taxon>Teleostei</taxon>
        <taxon>Albuliformes</taxon>
        <taxon>Albulidae</taxon>
        <taxon>Albula</taxon>
    </lineage>
</organism>
<keyword evidence="2" id="KW-1185">Reference proteome</keyword>
<proteinExistence type="predicted"/>
<dbReference type="EMBL" id="JAERUA010000018">
    <property type="protein sequence ID" value="KAI1887805.1"/>
    <property type="molecule type" value="Genomic_DNA"/>
</dbReference>
<evidence type="ECO:0000313" key="2">
    <source>
        <dbReference type="Proteomes" id="UP000829720"/>
    </source>
</evidence>